<evidence type="ECO:0008006" key="6">
    <source>
        <dbReference type="Google" id="ProtNLM"/>
    </source>
</evidence>
<accession>A0ABY0GRX1</accession>
<keyword evidence="2" id="KW-0812">Transmembrane</keyword>
<gene>
    <name evidence="4" type="ORF">DL762_009962</name>
</gene>
<dbReference type="EMBL" id="QJNS01000702">
    <property type="protein sequence ID" value="RYO75536.1"/>
    <property type="molecule type" value="Genomic_DNA"/>
</dbReference>
<feature type="compositionally biased region" description="Basic and acidic residues" evidence="1">
    <location>
        <begin position="602"/>
        <end position="614"/>
    </location>
</feature>
<evidence type="ECO:0000256" key="3">
    <source>
        <dbReference type="SAM" id="SignalP"/>
    </source>
</evidence>
<organism evidence="4 5">
    <name type="scientific">Monosporascus cannonballus</name>
    <dbReference type="NCBI Taxonomy" id="155416"/>
    <lineage>
        <taxon>Eukaryota</taxon>
        <taxon>Fungi</taxon>
        <taxon>Dikarya</taxon>
        <taxon>Ascomycota</taxon>
        <taxon>Pezizomycotina</taxon>
        <taxon>Sordariomycetes</taxon>
        <taxon>Xylariomycetidae</taxon>
        <taxon>Xylariales</taxon>
        <taxon>Xylariales incertae sedis</taxon>
        <taxon>Monosporascus</taxon>
    </lineage>
</organism>
<evidence type="ECO:0000313" key="5">
    <source>
        <dbReference type="Proteomes" id="UP000294003"/>
    </source>
</evidence>
<evidence type="ECO:0000256" key="1">
    <source>
        <dbReference type="SAM" id="MobiDB-lite"/>
    </source>
</evidence>
<name>A0ABY0GRX1_9PEZI</name>
<reference evidence="4 5" key="1">
    <citation type="submission" date="2018-06" db="EMBL/GenBank/DDBJ databases">
        <title>Complete Genomes of Monosporascus.</title>
        <authorList>
            <person name="Robinson A.J."/>
            <person name="Natvig D.O."/>
        </authorList>
    </citation>
    <scope>NUCLEOTIDE SEQUENCE [LARGE SCALE GENOMIC DNA]</scope>
    <source>
        <strain evidence="4 5">CBS 609.92</strain>
    </source>
</reference>
<proteinExistence type="predicted"/>
<feature type="region of interest" description="Disordered" evidence="1">
    <location>
        <begin position="482"/>
        <end position="507"/>
    </location>
</feature>
<feature type="region of interest" description="Disordered" evidence="1">
    <location>
        <begin position="592"/>
        <end position="622"/>
    </location>
</feature>
<keyword evidence="5" id="KW-1185">Reference proteome</keyword>
<keyword evidence="2" id="KW-1133">Transmembrane helix</keyword>
<dbReference type="Proteomes" id="UP000294003">
    <property type="component" value="Unassembled WGS sequence"/>
</dbReference>
<evidence type="ECO:0000313" key="4">
    <source>
        <dbReference type="EMBL" id="RYO75536.1"/>
    </source>
</evidence>
<feature type="chain" id="PRO_5045187937" description="Mid2 domain-containing protein" evidence="3">
    <location>
        <begin position="23"/>
        <end position="622"/>
    </location>
</feature>
<feature type="signal peptide" evidence="3">
    <location>
        <begin position="1"/>
        <end position="22"/>
    </location>
</feature>
<keyword evidence="2" id="KW-0472">Membrane</keyword>
<feature type="transmembrane region" description="Helical" evidence="2">
    <location>
        <begin position="516"/>
        <end position="539"/>
    </location>
</feature>
<protein>
    <recommendedName>
        <fullName evidence="6">Mid2 domain-containing protein</fullName>
    </recommendedName>
</protein>
<keyword evidence="3" id="KW-0732">Signal</keyword>
<sequence length="622" mass="65658">MLPIRLASTVGYALGLWAVVSSASTADPTIHKRNAPGFSSADTLQVVGRALSDFKNQKRQTQLQDSASLEKSWSNAVLFSLDAGVEKGDAAAEISIEVTCVTCYLKGDQVGEQVENITDTTFEWVKNSTGELFDNVLDGLDSSDFDVPPLELDFNIPYPDIPECSLRFQFDGLELYLVLNTVLSGNADYKLPLYTSNTLAGLSLNSDTFVGVIFSVDLILSTSADVDFTSGIHIKVDDGAAIELSLFGNNISRITYNGGQLEFLPVTVLHAGGNLRAALRLGTSAGIAIESKAFVGFPAPVSAGLEVGVYADIVEFATEFTSGTNLEGGDECALQMQQSYQFGLGAAAGASVAIADLTWGPTPETQTPIFFTTVTNCATQGTPTTVIEATASLMARADEELETTTLTEEVTYTGMICQSPGRVYCPVSLQETTKVVSTKTLVTAMPSGSSAAFPTLTDSVVANVVPFGTNIKSVLATTGIPTSYVPQETNEPSEPEDSGEAGQSRQGEVRGIDTRIIIGASVGGGVLLIAAIVAGWMYAKFPSSFNAFPGIVAMMDMIMGANETGGSLCLKRRKYAAVPSDGAVFVRSSQSYSAGGVRPPKRKVEWSKASKADKTTGIMTKK</sequence>
<comment type="caution">
    <text evidence="4">The sequence shown here is derived from an EMBL/GenBank/DDBJ whole genome shotgun (WGS) entry which is preliminary data.</text>
</comment>
<evidence type="ECO:0000256" key="2">
    <source>
        <dbReference type="SAM" id="Phobius"/>
    </source>
</evidence>